<dbReference type="GO" id="GO:0005782">
    <property type="term" value="C:peroxisomal matrix"/>
    <property type="evidence" value="ECO:0007669"/>
    <property type="project" value="UniProtKB-SubCell"/>
</dbReference>
<keyword evidence="14" id="KW-1185">Reference proteome</keyword>
<dbReference type="SMART" id="SM00320">
    <property type="entry name" value="WD40"/>
    <property type="match status" value="6"/>
</dbReference>
<dbReference type="OrthoDB" id="273771at2759"/>
<evidence type="ECO:0000256" key="3">
    <source>
        <dbReference type="ARBA" id="ARBA00022448"/>
    </source>
</evidence>
<dbReference type="Proteomes" id="UP000095728">
    <property type="component" value="Unassembled WGS sequence"/>
</dbReference>
<comment type="subcellular location">
    <subcellularLocation>
        <location evidence="2">Cytoplasm</location>
        <location evidence="2">Cytosol</location>
    </subcellularLocation>
    <subcellularLocation>
        <location evidence="1">Peroxisome matrix</location>
    </subcellularLocation>
</comment>
<comment type="similarity">
    <text evidence="9">Belongs to the WD repeat peroxin-7 family.</text>
</comment>
<name>A0A1E5RVL5_9ASCO</name>
<evidence type="ECO:0000256" key="5">
    <source>
        <dbReference type="ARBA" id="ARBA00022574"/>
    </source>
</evidence>
<keyword evidence="8" id="KW-0576">Peroxisome</keyword>
<dbReference type="PROSITE" id="PS50082">
    <property type="entry name" value="WD_REPEATS_2"/>
    <property type="match status" value="2"/>
</dbReference>
<evidence type="ECO:0000256" key="10">
    <source>
        <dbReference type="ARBA" id="ARBA00032565"/>
    </source>
</evidence>
<evidence type="ECO:0000256" key="9">
    <source>
        <dbReference type="ARBA" id="ARBA00024017"/>
    </source>
</evidence>
<evidence type="ECO:0000256" key="6">
    <source>
        <dbReference type="ARBA" id="ARBA00022737"/>
    </source>
</evidence>
<keyword evidence="7" id="KW-0653">Protein transport</keyword>
<dbReference type="Gene3D" id="2.130.10.10">
    <property type="entry name" value="YVTN repeat-like/Quinoprotein amine dehydrogenase"/>
    <property type="match status" value="1"/>
</dbReference>
<evidence type="ECO:0000256" key="7">
    <source>
        <dbReference type="ARBA" id="ARBA00022927"/>
    </source>
</evidence>
<evidence type="ECO:0000256" key="1">
    <source>
        <dbReference type="ARBA" id="ARBA00004253"/>
    </source>
</evidence>
<keyword evidence="4" id="KW-0963">Cytoplasm</keyword>
<organism evidence="13 14">
    <name type="scientific">Hanseniaspora osmophila</name>
    <dbReference type="NCBI Taxonomy" id="56408"/>
    <lineage>
        <taxon>Eukaryota</taxon>
        <taxon>Fungi</taxon>
        <taxon>Dikarya</taxon>
        <taxon>Ascomycota</taxon>
        <taxon>Saccharomycotina</taxon>
        <taxon>Saccharomycetes</taxon>
        <taxon>Saccharomycodales</taxon>
        <taxon>Saccharomycodaceae</taxon>
        <taxon>Hanseniaspora</taxon>
    </lineage>
</organism>
<dbReference type="GO" id="GO:0016558">
    <property type="term" value="P:protein import into peroxisome matrix"/>
    <property type="evidence" value="ECO:0007669"/>
    <property type="project" value="InterPro"/>
</dbReference>
<dbReference type="InterPro" id="IPR059104">
    <property type="entry name" value="Beta-prop_EIPR1-like"/>
</dbReference>
<evidence type="ECO:0000256" key="11">
    <source>
        <dbReference type="PROSITE-ProRule" id="PRU00221"/>
    </source>
</evidence>
<dbReference type="InParanoid" id="A0A1E5RVL5"/>
<dbReference type="EMBL" id="LPNM01000003">
    <property type="protein sequence ID" value="OEJ90875.1"/>
    <property type="molecule type" value="Genomic_DNA"/>
</dbReference>
<dbReference type="InterPro" id="IPR044536">
    <property type="entry name" value="PEX7"/>
</dbReference>
<dbReference type="InterPro" id="IPR036322">
    <property type="entry name" value="WD40_repeat_dom_sf"/>
</dbReference>
<accession>A0A1E5RVL5</accession>
<dbReference type="InterPro" id="IPR015943">
    <property type="entry name" value="WD40/YVTN_repeat-like_dom_sf"/>
</dbReference>
<comment type="caution">
    <text evidence="13">The sequence shown here is derived from an EMBL/GenBank/DDBJ whole genome shotgun (WGS) entry which is preliminary data.</text>
</comment>
<dbReference type="PROSITE" id="PS50294">
    <property type="entry name" value="WD_REPEATS_REGION"/>
    <property type="match status" value="1"/>
</dbReference>
<reference evidence="14" key="1">
    <citation type="journal article" date="2016" name="Genome Announc.">
        <title>Genome sequences of three species of Hanseniaspora isolated from spontaneous wine fermentations.</title>
        <authorList>
            <person name="Sternes P.R."/>
            <person name="Lee D."/>
            <person name="Kutyna D.R."/>
            <person name="Borneman A.R."/>
        </authorList>
    </citation>
    <scope>NUCLEOTIDE SEQUENCE [LARGE SCALE GENOMIC DNA]</scope>
    <source>
        <strain evidence="14">AWRI3579</strain>
    </source>
</reference>
<dbReference type="InterPro" id="IPR001680">
    <property type="entry name" value="WD40_rpt"/>
</dbReference>
<keyword evidence="6" id="KW-0677">Repeat</keyword>
<protein>
    <recommendedName>
        <fullName evidence="10">Peroxin-7</fullName>
    </recommendedName>
</protein>
<dbReference type="GO" id="GO:0005829">
    <property type="term" value="C:cytosol"/>
    <property type="evidence" value="ECO:0007669"/>
    <property type="project" value="UniProtKB-SubCell"/>
</dbReference>
<dbReference type="STRING" id="56408.A0A1E5RVL5"/>
<dbReference type="GO" id="GO:0005053">
    <property type="term" value="F:peroxisome matrix targeting signal-2 binding"/>
    <property type="evidence" value="ECO:0007669"/>
    <property type="project" value="InterPro"/>
</dbReference>
<evidence type="ECO:0000313" key="14">
    <source>
        <dbReference type="Proteomes" id="UP000095728"/>
    </source>
</evidence>
<evidence type="ECO:0000256" key="8">
    <source>
        <dbReference type="ARBA" id="ARBA00023140"/>
    </source>
</evidence>
<feature type="repeat" description="WD" evidence="11">
    <location>
        <begin position="254"/>
        <end position="286"/>
    </location>
</feature>
<dbReference type="FunCoup" id="A0A1E5RVL5">
    <property type="interactions" value="453"/>
</dbReference>
<evidence type="ECO:0000256" key="2">
    <source>
        <dbReference type="ARBA" id="ARBA00004514"/>
    </source>
</evidence>
<dbReference type="PANTHER" id="PTHR46027">
    <property type="entry name" value="PEROXISOMAL TARGETING SIGNAL 2 RECEPTOR"/>
    <property type="match status" value="1"/>
</dbReference>
<keyword evidence="13" id="KW-0675">Receptor</keyword>
<dbReference type="PROSITE" id="PS00678">
    <property type="entry name" value="WD_REPEATS_1"/>
    <property type="match status" value="1"/>
</dbReference>
<keyword evidence="5 11" id="KW-0853">WD repeat</keyword>
<dbReference type="InterPro" id="IPR020472">
    <property type="entry name" value="WD40_PAC1"/>
</dbReference>
<sequence>MLRYSTPQFSGSSVQYSPYFDNKIAVGSGANYGLVGNGKLSLLDIQPNGSLLLTNAFLTQDNVFDISWSEMNENQIITAQGDGTIRLFDINLSKYPLQVIKAHEKEVFSCNWNLVNKQNFVSSSWDGTCKIWDPERGQCVANWMPASKTLENDIHLQNKATCVHQAMFSPHDPNLVISCSSTSHITLKDVRSANQTSIIGHHGLEALSVDFNKYQPFIFCSGGADKLVRVWDYRMMSSESSLVHRNRRKPLHDHVGHRLAVKKVAWSPHCDDVIMSTSYDTTVKIWGKNRVRKTFRHHTEFTTGCDWSLWGAPGFVATCGWDGNIFVWNALQ</sequence>
<evidence type="ECO:0000256" key="4">
    <source>
        <dbReference type="ARBA" id="ARBA00022490"/>
    </source>
</evidence>
<feature type="domain" description="EIPR1-like beta-propeller" evidence="12">
    <location>
        <begin position="148"/>
        <end position="286"/>
    </location>
</feature>
<evidence type="ECO:0000313" key="13">
    <source>
        <dbReference type="EMBL" id="OEJ90875.1"/>
    </source>
</evidence>
<dbReference type="InterPro" id="IPR019775">
    <property type="entry name" value="WD40_repeat_CS"/>
</dbReference>
<dbReference type="Pfam" id="PF00400">
    <property type="entry name" value="WD40"/>
    <property type="match status" value="2"/>
</dbReference>
<dbReference type="PRINTS" id="PR00320">
    <property type="entry name" value="GPROTEINBRPT"/>
</dbReference>
<dbReference type="SUPFAM" id="SSF50978">
    <property type="entry name" value="WD40 repeat-like"/>
    <property type="match status" value="1"/>
</dbReference>
<proteinExistence type="inferred from homology"/>
<feature type="repeat" description="WD" evidence="11">
    <location>
        <begin position="100"/>
        <end position="142"/>
    </location>
</feature>
<dbReference type="Pfam" id="PF23609">
    <property type="entry name" value="Beta-prop_EIPR1"/>
    <property type="match status" value="1"/>
</dbReference>
<dbReference type="AlphaFoldDB" id="A0A1E5RVL5"/>
<keyword evidence="3" id="KW-0813">Transport</keyword>
<gene>
    <name evidence="13" type="ORF">AWRI3579_g339</name>
</gene>
<evidence type="ECO:0000259" key="12">
    <source>
        <dbReference type="Pfam" id="PF23609"/>
    </source>
</evidence>
<dbReference type="PANTHER" id="PTHR46027:SF1">
    <property type="entry name" value="PEROXISOMAL TARGETING SIGNAL 2 RECEPTOR"/>
    <property type="match status" value="1"/>
</dbReference>